<dbReference type="PANTHER" id="PTHR31223:SF70">
    <property type="entry name" value="LOG FAMILY PROTEIN YJL055W"/>
    <property type="match status" value="1"/>
</dbReference>
<dbReference type="GO" id="GO:0008714">
    <property type="term" value="F:AMP nucleosidase activity"/>
    <property type="evidence" value="ECO:0007669"/>
    <property type="project" value="UniProtKB-EC"/>
</dbReference>
<reference evidence="5 7" key="1">
    <citation type="submission" date="2015-10" db="EMBL/GenBank/DDBJ databases">
        <title>The utility of whole genome sequencing in characterizing Acinetobacter epidemiology and analyzing hospital outbreaks.</title>
        <authorList>
            <person name="Ozer E.A."/>
            <person name="Fitzpatrick M.A."/>
            <person name="Hauser A.R."/>
        </authorList>
    </citation>
    <scope>NUCLEOTIDE SEQUENCE [LARGE SCALE GENOMIC DNA]</scope>
    <source>
        <strain evidence="5 7">ABBL059</strain>
    </source>
</reference>
<comment type="catalytic activity">
    <reaction evidence="1">
        <text>AMP + H2O = D-ribose 5-phosphate + adenine</text>
        <dbReference type="Rhea" id="RHEA:20129"/>
        <dbReference type="ChEBI" id="CHEBI:15377"/>
        <dbReference type="ChEBI" id="CHEBI:16708"/>
        <dbReference type="ChEBI" id="CHEBI:78346"/>
        <dbReference type="ChEBI" id="CHEBI:456215"/>
        <dbReference type="EC" id="3.2.2.4"/>
    </reaction>
</comment>
<evidence type="ECO:0000256" key="4">
    <source>
        <dbReference type="ARBA" id="ARBA00031983"/>
    </source>
</evidence>
<dbReference type="Proteomes" id="UP000269597">
    <property type="component" value="Unassembled WGS sequence"/>
</dbReference>
<evidence type="ECO:0000313" key="8">
    <source>
        <dbReference type="Proteomes" id="UP000269597"/>
    </source>
</evidence>
<evidence type="ECO:0000313" key="6">
    <source>
        <dbReference type="EMBL" id="RSP70003.1"/>
    </source>
</evidence>
<organism evidence="6 8">
    <name type="scientific">Acinetobacter baumannii</name>
    <dbReference type="NCBI Taxonomy" id="470"/>
    <lineage>
        <taxon>Bacteria</taxon>
        <taxon>Pseudomonadati</taxon>
        <taxon>Pseudomonadota</taxon>
        <taxon>Gammaproteobacteria</taxon>
        <taxon>Moraxellales</taxon>
        <taxon>Moraxellaceae</taxon>
        <taxon>Acinetobacter</taxon>
        <taxon>Acinetobacter calcoaceticus/baumannii complex</taxon>
    </lineage>
</organism>
<evidence type="ECO:0000256" key="2">
    <source>
        <dbReference type="ARBA" id="ARBA00006763"/>
    </source>
</evidence>
<accession>A0A3R9SBX5</accession>
<dbReference type="Proteomes" id="UP000051322">
    <property type="component" value="Unassembled WGS sequence"/>
</dbReference>
<dbReference type="InterPro" id="IPR031100">
    <property type="entry name" value="LOG_fam"/>
</dbReference>
<sequence length="187" mass="21433">MIKMKNQNNINIAIFMSSKDVNSISYKNSIEQLIKKISSFNVKVLVGNGSDGIAKNLCEIARINNLEILSIITPDEQGYEFAYEKLTVTTIADRKKLFYDLADLFIVLPGGLGTIDEFFTTLNELKSKKSNKKIVLFNLDNFFNPLIMLLDQLVSHELLKQKHINYLLIENDINNLVDKLELNQYLR</sequence>
<dbReference type="GO" id="GO:0009691">
    <property type="term" value="P:cytokinin biosynthetic process"/>
    <property type="evidence" value="ECO:0007669"/>
    <property type="project" value="TreeGrafter"/>
</dbReference>
<name>A0A3R9SBX5_ACIBA</name>
<evidence type="ECO:0000313" key="5">
    <source>
        <dbReference type="EMBL" id="KQD09548.1"/>
    </source>
</evidence>
<evidence type="ECO:0000256" key="1">
    <source>
        <dbReference type="ARBA" id="ARBA00000274"/>
    </source>
</evidence>
<reference evidence="6 8" key="2">
    <citation type="submission" date="2018-10" db="EMBL/GenBank/DDBJ databases">
        <title>GWAS and RNA-Seq identify cryptic mechanisms of antimicrobial resistance in Acinetobacter baumannii.</title>
        <authorList>
            <person name="Sahl J.W."/>
        </authorList>
    </citation>
    <scope>NUCLEOTIDE SEQUENCE [LARGE SCALE GENOMIC DNA]</scope>
    <source>
        <strain evidence="6 8">TG31299</strain>
    </source>
</reference>
<dbReference type="EMBL" id="LLFE01000205">
    <property type="protein sequence ID" value="KQD09548.1"/>
    <property type="molecule type" value="Genomic_DNA"/>
</dbReference>
<evidence type="ECO:0000313" key="7">
    <source>
        <dbReference type="Proteomes" id="UP000051322"/>
    </source>
</evidence>
<dbReference type="PANTHER" id="PTHR31223">
    <property type="entry name" value="LOG FAMILY PROTEIN YJL055W"/>
    <property type="match status" value="1"/>
</dbReference>
<dbReference type="EMBL" id="RFBY01000094">
    <property type="protein sequence ID" value="RSP70003.1"/>
    <property type="molecule type" value="Genomic_DNA"/>
</dbReference>
<dbReference type="GO" id="GO:0005829">
    <property type="term" value="C:cytosol"/>
    <property type="evidence" value="ECO:0007669"/>
    <property type="project" value="TreeGrafter"/>
</dbReference>
<protein>
    <recommendedName>
        <fullName evidence="4">AMP nucleosidase</fullName>
        <ecNumber evidence="3">3.2.2.4</ecNumber>
    </recommendedName>
    <alternativeName>
        <fullName evidence="4">AMP nucleosidase</fullName>
    </alternativeName>
</protein>
<evidence type="ECO:0000256" key="3">
    <source>
        <dbReference type="ARBA" id="ARBA00011985"/>
    </source>
</evidence>
<dbReference type="Pfam" id="PF03641">
    <property type="entry name" value="Lysine_decarbox"/>
    <property type="match status" value="1"/>
</dbReference>
<gene>
    <name evidence="5" type="ORF">APD06_13055</name>
    <name evidence="6" type="ORF">EA722_17850</name>
</gene>
<comment type="caution">
    <text evidence="6">The sequence shown here is derived from an EMBL/GenBank/DDBJ whole genome shotgun (WGS) entry which is preliminary data.</text>
</comment>
<dbReference type="EC" id="3.2.2.4" evidence="3"/>
<dbReference type="SUPFAM" id="SSF102405">
    <property type="entry name" value="MCP/YpsA-like"/>
    <property type="match status" value="1"/>
</dbReference>
<proteinExistence type="inferred from homology"/>
<comment type="similarity">
    <text evidence="2">Belongs to the LOG family.</text>
</comment>
<dbReference type="Gene3D" id="3.40.50.450">
    <property type="match status" value="1"/>
</dbReference>
<dbReference type="AlphaFoldDB" id="A0A3R9SBX5"/>